<dbReference type="GO" id="GO:0030246">
    <property type="term" value="F:carbohydrate binding"/>
    <property type="evidence" value="ECO:0007669"/>
    <property type="project" value="InterPro"/>
</dbReference>
<feature type="domain" description="Glycoside hydrolase family 38 central" evidence="10">
    <location>
        <begin position="349"/>
        <end position="426"/>
    </location>
</feature>
<dbReference type="FunFam" id="3.20.110.10:FF:000001">
    <property type="entry name" value="Alpha-mannosidase"/>
    <property type="match status" value="1"/>
</dbReference>
<dbReference type="FunCoup" id="E4XSB7">
    <property type="interactions" value="2"/>
</dbReference>
<keyword evidence="5 9" id="KW-0862">Zinc</keyword>
<keyword evidence="3 9" id="KW-0479">Metal-binding</keyword>
<dbReference type="GO" id="GO:0005764">
    <property type="term" value="C:lysosome"/>
    <property type="evidence" value="ECO:0007669"/>
    <property type="project" value="TreeGrafter"/>
</dbReference>
<dbReference type="EMBL" id="FN653133">
    <property type="protein sequence ID" value="CBY19919.1"/>
    <property type="molecule type" value="Genomic_DNA"/>
</dbReference>
<keyword evidence="6" id="KW-1015">Disulfide bond</keyword>
<evidence type="ECO:0000256" key="3">
    <source>
        <dbReference type="ARBA" id="ARBA00022723"/>
    </source>
</evidence>
<dbReference type="GO" id="GO:0004559">
    <property type="term" value="F:alpha-mannosidase activity"/>
    <property type="evidence" value="ECO:0007669"/>
    <property type="project" value="UniProtKB-EC"/>
</dbReference>
<dbReference type="AlphaFoldDB" id="E4XSB7"/>
<dbReference type="InterPro" id="IPR011330">
    <property type="entry name" value="Glyco_hydro/deAcase_b/a-brl"/>
</dbReference>
<gene>
    <name evidence="11" type="ORF">GSOID_T00002069001</name>
</gene>
<dbReference type="InterPro" id="IPR037094">
    <property type="entry name" value="Glyco_hydro_38_cen_sf"/>
</dbReference>
<dbReference type="Pfam" id="PF07748">
    <property type="entry name" value="Glyco_hydro_38C"/>
    <property type="match status" value="1"/>
</dbReference>
<dbReference type="SUPFAM" id="SSF88688">
    <property type="entry name" value="Families 57/38 glycoside transferase middle domain"/>
    <property type="match status" value="1"/>
</dbReference>
<proteinExistence type="inferred from homology"/>
<evidence type="ECO:0000259" key="10">
    <source>
        <dbReference type="SMART" id="SM00872"/>
    </source>
</evidence>
<dbReference type="InterPro" id="IPR011682">
    <property type="entry name" value="Glyco_hydro_38_C"/>
</dbReference>
<dbReference type="Gene3D" id="2.60.40.1180">
    <property type="entry name" value="Golgi alpha-mannosidase II"/>
    <property type="match status" value="1"/>
</dbReference>
<name>E4XSB7_OIKDI</name>
<evidence type="ECO:0000256" key="8">
    <source>
        <dbReference type="ARBA" id="ARBA00023295"/>
    </source>
</evidence>
<dbReference type="GO" id="GO:0046872">
    <property type="term" value="F:metal ion binding"/>
    <property type="evidence" value="ECO:0007669"/>
    <property type="project" value="UniProtKB-KW"/>
</dbReference>
<feature type="chain" id="PRO_5017846211" description="Alpha-mannosidase" evidence="9">
    <location>
        <begin position="21"/>
        <end position="985"/>
    </location>
</feature>
<dbReference type="FunFam" id="1.20.1270.50:FF:000003">
    <property type="entry name" value="Alpha-mannosidase"/>
    <property type="match status" value="1"/>
</dbReference>
<evidence type="ECO:0000256" key="7">
    <source>
        <dbReference type="ARBA" id="ARBA00023180"/>
    </source>
</evidence>
<dbReference type="CDD" id="cd10810">
    <property type="entry name" value="GH38N_AMII_LAM_like"/>
    <property type="match status" value="1"/>
</dbReference>
<dbReference type="InterPro" id="IPR027291">
    <property type="entry name" value="Glyco_hydro_38_N_sf"/>
</dbReference>
<dbReference type="SUPFAM" id="SSF74650">
    <property type="entry name" value="Galactose mutarotase-like"/>
    <property type="match status" value="1"/>
</dbReference>
<evidence type="ECO:0000256" key="5">
    <source>
        <dbReference type="ARBA" id="ARBA00022833"/>
    </source>
</evidence>
<dbReference type="InterPro" id="IPR028995">
    <property type="entry name" value="Glyco_hydro_57/38_cen_sf"/>
</dbReference>
<dbReference type="SUPFAM" id="SSF88713">
    <property type="entry name" value="Glycoside hydrolase/deacetylase"/>
    <property type="match status" value="1"/>
</dbReference>
<dbReference type="PANTHER" id="PTHR11607">
    <property type="entry name" value="ALPHA-MANNOSIDASE"/>
    <property type="match status" value="1"/>
</dbReference>
<dbReference type="Gene3D" id="3.20.110.10">
    <property type="entry name" value="Glycoside hydrolase 38, N terminal domain"/>
    <property type="match status" value="1"/>
</dbReference>
<dbReference type="Pfam" id="PF09261">
    <property type="entry name" value="Alpha-mann_mid"/>
    <property type="match status" value="1"/>
</dbReference>
<evidence type="ECO:0000256" key="2">
    <source>
        <dbReference type="ARBA" id="ARBA00009792"/>
    </source>
</evidence>
<dbReference type="InterPro" id="IPR000602">
    <property type="entry name" value="Glyco_hydro_38_N"/>
</dbReference>
<dbReference type="SMART" id="SM00872">
    <property type="entry name" value="Alpha-mann_mid"/>
    <property type="match status" value="1"/>
</dbReference>
<dbReference type="InterPro" id="IPR015341">
    <property type="entry name" value="Glyco_hydro_38_cen"/>
</dbReference>
<protein>
    <recommendedName>
        <fullName evidence="9">Alpha-mannosidase</fullName>
        <ecNumber evidence="9">3.2.1.-</ecNumber>
    </recommendedName>
</protein>
<dbReference type="Pfam" id="PF01074">
    <property type="entry name" value="Glyco_hydro_38N"/>
    <property type="match status" value="1"/>
</dbReference>
<dbReference type="InParanoid" id="E4XSB7"/>
<dbReference type="InterPro" id="IPR050843">
    <property type="entry name" value="Glycosyl_Hydrlase_38"/>
</dbReference>
<feature type="signal peptide" evidence="9">
    <location>
        <begin position="1"/>
        <end position="20"/>
    </location>
</feature>
<evidence type="ECO:0000256" key="6">
    <source>
        <dbReference type="ARBA" id="ARBA00023157"/>
    </source>
</evidence>
<keyword evidence="8 9" id="KW-0326">Glycosidase</keyword>
<comment type="similarity">
    <text evidence="2 9">Belongs to the glycosyl hydrolase 38 family.</text>
</comment>
<dbReference type="InterPro" id="IPR011013">
    <property type="entry name" value="Gal_mutarotase_sf_dom"/>
</dbReference>
<accession>E4XSB7</accession>
<dbReference type="InterPro" id="IPR013780">
    <property type="entry name" value="Glyco_hydro_b"/>
</dbReference>
<sequence>MLLNVALFTFVAAKCGYSACHPTKEGVINVHMVPHSHDDTGWKKTVDQYYYGSNNTIQGGGIQYTLDTVVTELMKNPERKFVFVEIAFFAKWWAEATEHQKQETRHLVENGQLEFLLGGWCMNDEAASHYTAMLEQNGLGLQWLRHHFGECGRPHGAWQIDPFGHSKTQAELFALMGYDSVFFARMDYQEYNQRSKDRAIEMIWRGNDDFPQSRDLFTGGLVDTSYGPPGGFWFEGFSVDPIIDNEESDEYNLPQRLNDFIKQIQHYQDQTHPGNIMFTMGSDFAYYNSIMYFKNMDKIIYHMNRLHGDKYHVIYSTPACYTKARNEAQQKWTVKSDDFMPYSNGPQGQYWSGYFTSRPGFKGYVWDTNPVLQMCHHMNLRGGNALENRGDLAEFKLASAFGVGQHHDGISGTEQEHVVSDYTRQLHRGRTACRDITNEVLEKDFEASKGAINCEYRNVSICADTETAKEFTVGVYSPASHAFHYHVRVPVNGSSYDVTNQVGEKVPVDVVPVSDNTKNIRRNRGFAKNELWITAKTDGLDFATFNVKETSDGLDFATFNVKETSGNDVVTSLTGDSNMIENENYKISFGSLGVESINGMPITNELLYFNSSQGYGQNSGAYIFRPNKTDPFIINAKPSVEITKGSSVEFATVTWGSWASQVYRLWKGENTVEVEWSVGPIPVEQKCPWDSKQTCKWGKEVISRYQTAIKSSDTQGRPTVWTDTSGRNKLLRTKDHRACFNLNTTDAETGVAGNYYPINSRIAIEDDSNLFSVLVDRAEAGGSMREGSIDLMIHRRITADDHRGVDEPLMEPGQFGDGLMVRGRHFLFLGKSGSLDDKPMEEKILMKPQVFLYPGQTFQTKSSPLLTKTLDPQLKIILVSKHFGMFNNGRDVVIRIEHLYQVADKAGNDVDIDLTHFLANFQAHRAKEFMAGGDVPINHFERFSWSTGELYEKKSEKTTCELEKLCLRMSPGDLKTVVLEGDWNN</sequence>
<keyword evidence="9" id="KW-0732">Signal</keyword>
<evidence type="ECO:0000313" key="12">
    <source>
        <dbReference type="Proteomes" id="UP000001307"/>
    </source>
</evidence>
<dbReference type="Gene3D" id="2.70.98.30">
    <property type="entry name" value="Golgi alpha-mannosidase II, domain 4"/>
    <property type="match status" value="1"/>
</dbReference>
<dbReference type="GO" id="GO:0006013">
    <property type="term" value="P:mannose metabolic process"/>
    <property type="evidence" value="ECO:0007669"/>
    <property type="project" value="InterPro"/>
</dbReference>
<dbReference type="Gene3D" id="1.20.1270.50">
    <property type="entry name" value="Glycoside hydrolase family 38, central domain"/>
    <property type="match status" value="2"/>
</dbReference>
<dbReference type="Gene3D" id="2.60.40.1360">
    <property type="match status" value="1"/>
</dbReference>
<keyword evidence="4 9" id="KW-0378">Hydrolase</keyword>
<dbReference type="PANTHER" id="PTHR11607:SF3">
    <property type="entry name" value="LYSOSOMAL ALPHA-MANNOSIDASE"/>
    <property type="match status" value="1"/>
</dbReference>
<evidence type="ECO:0000256" key="1">
    <source>
        <dbReference type="ARBA" id="ARBA00000365"/>
    </source>
</evidence>
<evidence type="ECO:0000313" key="11">
    <source>
        <dbReference type="EMBL" id="CBY19919.1"/>
    </source>
</evidence>
<dbReference type="EC" id="3.2.1.-" evidence="9"/>
<keyword evidence="12" id="KW-1185">Reference proteome</keyword>
<comment type="catalytic activity">
    <reaction evidence="1">
        <text>Hydrolysis of terminal, non-reducing alpha-D-mannose residues in alpha-D-mannosides.</text>
        <dbReference type="EC" id="3.2.1.24"/>
    </reaction>
</comment>
<reference evidence="11" key="1">
    <citation type="journal article" date="2010" name="Science">
        <title>Plasticity of animal genome architecture unmasked by rapid evolution of a pelagic tunicate.</title>
        <authorList>
            <person name="Denoeud F."/>
            <person name="Henriet S."/>
            <person name="Mungpakdee S."/>
            <person name="Aury J.M."/>
            <person name="Da Silva C."/>
            <person name="Brinkmann H."/>
            <person name="Mikhaleva J."/>
            <person name="Olsen L.C."/>
            <person name="Jubin C."/>
            <person name="Canestro C."/>
            <person name="Bouquet J.M."/>
            <person name="Danks G."/>
            <person name="Poulain J."/>
            <person name="Campsteijn C."/>
            <person name="Adamski M."/>
            <person name="Cross I."/>
            <person name="Yadetie F."/>
            <person name="Muffato M."/>
            <person name="Louis A."/>
            <person name="Butcher S."/>
            <person name="Tsagkogeorga G."/>
            <person name="Konrad A."/>
            <person name="Singh S."/>
            <person name="Jensen M.F."/>
            <person name="Cong E.H."/>
            <person name="Eikeseth-Otteraa H."/>
            <person name="Noel B."/>
            <person name="Anthouard V."/>
            <person name="Porcel B.M."/>
            <person name="Kachouri-Lafond R."/>
            <person name="Nishino A."/>
            <person name="Ugolini M."/>
            <person name="Chourrout P."/>
            <person name="Nishida H."/>
            <person name="Aasland R."/>
            <person name="Huzurbazar S."/>
            <person name="Westhof E."/>
            <person name="Delsuc F."/>
            <person name="Lehrach H."/>
            <person name="Reinhardt R."/>
            <person name="Weissenbach J."/>
            <person name="Roy S.W."/>
            <person name="Artiguenave F."/>
            <person name="Postlethwait J.H."/>
            <person name="Manak J.R."/>
            <person name="Thompson E.M."/>
            <person name="Jaillon O."/>
            <person name="Du Pasquier L."/>
            <person name="Boudinot P."/>
            <person name="Liberles D.A."/>
            <person name="Volff J.N."/>
            <person name="Philippe H."/>
            <person name="Lenhard B."/>
            <person name="Roest Crollius H."/>
            <person name="Wincker P."/>
            <person name="Chourrout D."/>
        </authorList>
    </citation>
    <scope>NUCLEOTIDE SEQUENCE [LARGE SCALE GENOMIC DNA]</scope>
</reference>
<organism evidence="11">
    <name type="scientific">Oikopleura dioica</name>
    <name type="common">Tunicate</name>
    <dbReference type="NCBI Taxonomy" id="34765"/>
    <lineage>
        <taxon>Eukaryota</taxon>
        <taxon>Metazoa</taxon>
        <taxon>Chordata</taxon>
        <taxon>Tunicata</taxon>
        <taxon>Appendicularia</taxon>
        <taxon>Copelata</taxon>
        <taxon>Oikopleuridae</taxon>
        <taxon>Oikopleura</taxon>
    </lineage>
</organism>
<evidence type="ECO:0000256" key="4">
    <source>
        <dbReference type="ARBA" id="ARBA00022801"/>
    </source>
</evidence>
<evidence type="ECO:0000256" key="9">
    <source>
        <dbReference type="RuleBase" id="RU361199"/>
    </source>
</evidence>
<dbReference type="FunFam" id="1.20.1270.50:FF:000002">
    <property type="entry name" value="Alpha-mannosidase"/>
    <property type="match status" value="1"/>
</dbReference>
<dbReference type="Proteomes" id="UP000001307">
    <property type="component" value="Unassembled WGS sequence"/>
</dbReference>
<dbReference type="OrthoDB" id="2016903at2759"/>
<comment type="cofactor">
    <cofactor evidence="9">
        <name>Zn(2+)</name>
        <dbReference type="ChEBI" id="CHEBI:29105"/>
    </cofactor>
    <text evidence="9">Binds 1 zinc ion per subunit.</text>
</comment>
<keyword evidence="7" id="KW-0325">Glycoprotein</keyword>